<sequence length="101" mass="10526">MAATSAVIEPSLLANRRSNSERPERTSTFWSQRTAIWDAAASLQADCSQELASGAARAGNWTAIKVDAASAAAASNANMRRPAGAAKPSIWARIITTPVVG</sequence>
<dbReference type="KEGG" id="pry:Prubr_74440"/>
<evidence type="ECO:0000256" key="1">
    <source>
        <dbReference type="SAM" id="MobiDB-lite"/>
    </source>
</evidence>
<feature type="region of interest" description="Disordered" evidence="1">
    <location>
        <begin position="1"/>
        <end position="28"/>
    </location>
</feature>
<evidence type="ECO:0000313" key="2">
    <source>
        <dbReference type="EMBL" id="BCJ70423.1"/>
    </source>
</evidence>
<organism evidence="2 3">
    <name type="scientific">Polymorphospora rubra</name>
    <dbReference type="NCBI Taxonomy" id="338584"/>
    <lineage>
        <taxon>Bacteria</taxon>
        <taxon>Bacillati</taxon>
        <taxon>Actinomycetota</taxon>
        <taxon>Actinomycetes</taxon>
        <taxon>Micromonosporales</taxon>
        <taxon>Micromonosporaceae</taxon>
        <taxon>Polymorphospora</taxon>
    </lineage>
</organism>
<reference evidence="2" key="1">
    <citation type="submission" date="2020-08" db="EMBL/GenBank/DDBJ databases">
        <title>Whole genome shotgun sequence of Polymorphospora rubra NBRC 101157.</title>
        <authorList>
            <person name="Komaki H."/>
            <person name="Tamura T."/>
        </authorList>
    </citation>
    <scope>NUCLEOTIDE SEQUENCE</scope>
    <source>
        <strain evidence="2">NBRC 101157</strain>
    </source>
</reference>
<dbReference type="Proteomes" id="UP000680866">
    <property type="component" value="Chromosome"/>
</dbReference>
<protein>
    <submittedName>
        <fullName evidence="2">Uncharacterized protein</fullName>
    </submittedName>
</protein>
<dbReference type="AlphaFoldDB" id="A0A810NG54"/>
<evidence type="ECO:0000313" key="3">
    <source>
        <dbReference type="Proteomes" id="UP000680866"/>
    </source>
</evidence>
<dbReference type="EMBL" id="AP023359">
    <property type="protein sequence ID" value="BCJ70423.1"/>
    <property type="molecule type" value="Genomic_DNA"/>
</dbReference>
<proteinExistence type="predicted"/>
<gene>
    <name evidence="2" type="ORF">Prubr_74440</name>
</gene>
<keyword evidence="3" id="KW-1185">Reference proteome</keyword>
<name>A0A810NG54_9ACTN</name>
<accession>A0A810NG54</accession>